<dbReference type="InterPro" id="IPR049270">
    <property type="entry name" value="CFAP58_CC"/>
</dbReference>
<feature type="coiled-coil region" evidence="2">
    <location>
        <begin position="103"/>
        <end position="151"/>
    </location>
</feature>
<dbReference type="PANTHER" id="PTHR32083:SF34">
    <property type="entry name" value="COILED-COIL DOMAIN-CONTAINING PROTEIN 146"/>
    <property type="match status" value="1"/>
</dbReference>
<dbReference type="GO" id="GO:0005856">
    <property type="term" value="C:cytoskeleton"/>
    <property type="evidence" value="ECO:0007669"/>
    <property type="project" value="TreeGrafter"/>
</dbReference>
<feature type="region of interest" description="Disordered" evidence="3">
    <location>
        <begin position="83"/>
        <end position="102"/>
    </location>
</feature>
<reference evidence="5" key="1">
    <citation type="submission" date="2021-01" db="EMBL/GenBank/DDBJ databases">
        <authorList>
            <person name="Corre E."/>
            <person name="Pelletier E."/>
            <person name="Niang G."/>
            <person name="Scheremetjew M."/>
            <person name="Finn R."/>
            <person name="Kale V."/>
            <person name="Holt S."/>
            <person name="Cochrane G."/>
            <person name="Meng A."/>
            <person name="Brown T."/>
            <person name="Cohen L."/>
        </authorList>
    </citation>
    <scope>NUCLEOTIDE SEQUENCE</scope>
    <source>
        <strain evidence="5">CCMP1413</strain>
    </source>
</reference>
<keyword evidence="1 2" id="KW-0175">Coiled coil</keyword>
<feature type="coiled-coil region" evidence="2">
    <location>
        <begin position="384"/>
        <end position="439"/>
    </location>
</feature>
<name>A0A7R9TJI1_9VIRI</name>
<evidence type="ECO:0000256" key="3">
    <source>
        <dbReference type="SAM" id="MobiDB-lite"/>
    </source>
</evidence>
<protein>
    <recommendedName>
        <fullName evidence="4">Cilia- and flagella-associated protein 58 central coiled coil domain-containing protein</fullName>
    </recommendedName>
</protein>
<dbReference type="AlphaFoldDB" id="A0A7R9TJI1"/>
<dbReference type="Pfam" id="PF21771">
    <property type="entry name" value="CFAP58_CC"/>
    <property type="match status" value="1"/>
</dbReference>
<feature type="coiled-coil region" evidence="2">
    <location>
        <begin position="325"/>
        <end position="359"/>
    </location>
</feature>
<feature type="region of interest" description="Disordered" evidence="3">
    <location>
        <begin position="868"/>
        <end position="902"/>
    </location>
</feature>
<dbReference type="EMBL" id="HBDZ01006415">
    <property type="protein sequence ID" value="CAD8236907.1"/>
    <property type="molecule type" value="Transcribed_RNA"/>
</dbReference>
<proteinExistence type="predicted"/>
<evidence type="ECO:0000256" key="2">
    <source>
        <dbReference type="SAM" id="Coils"/>
    </source>
</evidence>
<evidence type="ECO:0000259" key="4">
    <source>
        <dbReference type="Pfam" id="PF21771"/>
    </source>
</evidence>
<organism evidence="5">
    <name type="scientific">Prasinoderma coloniale</name>
    <dbReference type="NCBI Taxonomy" id="156133"/>
    <lineage>
        <taxon>Eukaryota</taxon>
        <taxon>Viridiplantae</taxon>
        <taxon>Prasinodermophyta</taxon>
        <taxon>Prasinodermophyceae</taxon>
        <taxon>Prasinodermales</taxon>
        <taxon>Prasinodermaceae</taxon>
        <taxon>Prasinoderma</taxon>
    </lineage>
</organism>
<feature type="domain" description="Cilia- and flagella-associated protein 58 central coiled coil" evidence="4">
    <location>
        <begin position="387"/>
        <end position="677"/>
    </location>
</feature>
<sequence>MGEQSMDVDLTDVTSSAALVAVKAAAEDGRLSSERALFLTEKYTALHDALVATMARDEQLVSKAEALNSQVAKSREKIDAQGALLPTPSPSQTPAGAGDHSTVETLREDAEQAEAEVTLCREREQMLKVEVAELERQREEYRSSLEEAEREHAAALAPQIRALRDEIDEVSKESTASAEREQALRVELNEILGRTEAVLGDERARQAELSRLKDTLAKSCALSDKLRKQVDVVSNAVKGLVQHESRLADKAASTDREASSLDASARELSEEHARAAATLEHARAAIAKKERTADEIRKDLEIAGLEADQHLSDQVAINMKLKAVGQELKRERTALARSLKEKEQALKKYKKEDVALSNARGSAPALQTTRDQTKQVLGLIESQCKRHALALDELKREIDVHMNNYLKEEAVGKEKSVLFQQSYAEVAALEREVLALRKEEVARLGLITEASSQRERMSRDAATKVNKVRETKEYIKVKDLVILDLKKKRKETHTKLKDCTQLYELVRNQRNKFVALIQASSQSIAEMKEKLKILSNETEILRVEAVSKDRLLSKARLDHSAADSERDHLRANLNRCALQFRERQASVDEQIAEVDKLNAIINMAEKDMLHRKKQYETGVETRNQTGITLIDRNDELCILYEKRTMQEEVLRQGELELQRRDDEIRMLKLEIREVSRSTDAARKVVHHIPKYDESAVSLQQQLLEARRKAQELSDALESPENRDRWRRLEGKVPDEEELSVKIGYLEERYNDKREQLLEKELILEEVSALSERLQQQAAEGRADTLELAKRVNGYQAKIRAITRRMMATVSELSMYKASSMKLQQERDELVERITEAAARMDAGLAPTEDAERDWYRLERERLELEEVPTAARDTHQTDDKSTGIRTTAEPRPNAYVPSDLGIPRPYGGMAPFKPSEAGSTMRFIRRPAPKELLI</sequence>
<feature type="coiled-coil region" evidence="2">
    <location>
        <begin position="265"/>
        <end position="299"/>
    </location>
</feature>
<dbReference type="PANTHER" id="PTHR32083">
    <property type="entry name" value="CILIA AND FLAGELLA-ASSOCIATED PROTEIN 58-RELATED"/>
    <property type="match status" value="1"/>
</dbReference>
<feature type="coiled-coil region" evidence="2">
    <location>
        <begin position="517"/>
        <end position="544"/>
    </location>
</feature>
<evidence type="ECO:0000313" key="5">
    <source>
        <dbReference type="EMBL" id="CAD8236907.1"/>
    </source>
</evidence>
<gene>
    <name evidence="5" type="ORF">PCOL08062_LOCUS4898</name>
</gene>
<accession>A0A7R9TJI1</accession>
<feature type="compositionally biased region" description="Basic and acidic residues" evidence="3">
    <location>
        <begin position="872"/>
        <end position="882"/>
    </location>
</feature>
<evidence type="ECO:0000256" key="1">
    <source>
        <dbReference type="ARBA" id="ARBA00023054"/>
    </source>
</evidence>